<name>A0A363NQ76_9SPHI</name>
<feature type="domain" description="TonB-dependent receptor plug" evidence="8">
    <location>
        <begin position="143"/>
        <end position="247"/>
    </location>
</feature>
<dbReference type="Gene3D" id="2.40.170.20">
    <property type="entry name" value="TonB-dependent receptor, beta-barrel domain"/>
    <property type="match status" value="1"/>
</dbReference>
<dbReference type="InterPro" id="IPR023997">
    <property type="entry name" value="TonB-dep_OMP_SusC/RagA_CS"/>
</dbReference>
<dbReference type="InterPro" id="IPR037066">
    <property type="entry name" value="Plug_dom_sf"/>
</dbReference>
<keyword evidence="3 7" id="KW-1134">Transmembrane beta strand</keyword>
<dbReference type="EMBL" id="QCXX01000005">
    <property type="protein sequence ID" value="PUV22929.1"/>
    <property type="molecule type" value="Genomic_DNA"/>
</dbReference>
<sequence>MVIYRLIRCATYWIEVTMPLLWTQHLEQSKMKKHIFLFLLSFWVSIAAKAQFKITGKILDAKHQAIGDAIVRAGTVAASTDRNGKFELVLPNKHGHIAVSHINYRPKNVLYTFPDSLIVTLERNELALEEVVVYSDGYQSLPKERATGSFEMIANKVLNQRSSLNIIDKLESTVPGLQFDRRKSATVMNVRGLGSFSDALLKPLIILDNFPYEGELSNINPNDIESVTVLKDAAASSIWGARAGNGVIVLKSKRNAERSKGKWDAGVSFMVTKKADLDYLQLMSSADFIAVEQQLYEKGFYKSALSNSSASYLFSPVVKLLRDIDVGKISKPEADRQLERYRNINYKDDMEHYFFRNAVLQQYNASYGTHSDLLTSRFSVGYDRNLANAVTDKNNRFTLKSDLIYQLGKNLELSTAFQYVNTTANQSPSAFSFPINPGGNRQALYPYAQLVDENQNAAAIAYAYDPDYLIGISDPLLDWTMKPYKDIFDSRTDDKMDYFNGGLNLMYSFSKNFKFTGQYNIEKQIQQQQTLFTEDAYFTRNLINQFTTSTNGLLTYGIPKGAINTLSGNRMLSHRGRAQLNYEVNNNLHLLTVLAGAEYSKRTSESSSSRVYGYDVNLKTSQPVDYVTLFQTYRGLAGKQSIPYLMSDQMRENRFVSFFANVGYTFFNKYTVSASARRDASNLFGVKTNDRWNPLWSVGTAWYLSKEKWMQQIPEINHLKLRWTIGHSGNIGGITGSEPIITYTKAPSGAQTTLPRALISALPNPSLKWEDIRMINYGLDFGLFNNKISGSIEYFNKLSSDLLATDLIDPTSGFSSMTKNVGKLLNRGFDFKLSGRIGHGRFSWIPTLFLSSSKNKVLEFYGNLSTGTTYTTNAGTSMRPLKDKSLYPVFSYVFAGLDPLNGDPQGIYKGQVSKDYRNMLRDSIQNLSYHGTALPPYYGAFRNEFNWKNMSVSFNISYKFGHYFQKETIRYASLYNSWISHKDYEKRWVKPGDELTTTVPSMNYPADTNRDTFYANSEANIEKGDIVKLQDVQFSYAPDCSRFLSSKKLNVRLFFNANNVCVLWRATKSGLDADFLGIPNARNFTIGLNVSY</sequence>
<dbReference type="PROSITE" id="PS52016">
    <property type="entry name" value="TONB_DEPENDENT_REC_3"/>
    <property type="match status" value="1"/>
</dbReference>
<dbReference type="InterPro" id="IPR036942">
    <property type="entry name" value="Beta-barrel_TonB_sf"/>
</dbReference>
<reference evidence="9 10" key="1">
    <citation type="submission" date="2018-04" db="EMBL/GenBank/DDBJ databases">
        <title>Sphingobacterium sp. M46 Genome.</title>
        <authorList>
            <person name="Cheng J."/>
            <person name="Li Y."/>
        </authorList>
    </citation>
    <scope>NUCLEOTIDE SEQUENCE [LARGE SCALE GENOMIC DNA]</scope>
    <source>
        <strain evidence="9 10">M46</strain>
    </source>
</reference>
<keyword evidence="5 7" id="KW-0472">Membrane</keyword>
<proteinExistence type="inferred from homology"/>
<dbReference type="AlphaFoldDB" id="A0A363NQ76"/>
<keyword evidence="4 7" id="KW-0812">Transmembrane</keyword>
<evidence type="ECO:0000256" key="6">
    <source>
        <dbReference type="ARBA" id="ARBA00023237"/>
    </source>
</evidence>
<evidence type="ECO:0000256" key="5">
    <source>
        <dbReference type="ARBA" id="ARBA00023136"/>
    </source>
</evidence>
<evidence type="ECO:0000259" key="8">
    <source>
        <dbReference type="Pfam" id="PF07715"/>
    </source>
</evidence>
<dbReference type="Pfam" id="PF07715">
    <property type="entry name" value="Plug"/>
    <property type="match status" value="1"/>
</dbReference>
<accession>A0A363NQ76</accession>
<dbReference type="Gene3D" id="2.170.130.10">
    <property type="entry name" value="TonB-dependent receptor, plug domain"/>
    <property type="match status" value="1"/>
</dbReference>
<dbReference type="SUPFAM" id="SSF49464">
    <property type="entry name" value="Carboxypeptidase regulatory domain-like"/>
    <property type="match status" value="1"/>
</dbReference>
<dbReference type="InterPro" id="IPR039426">
    <property type="entry name" value="TonB-dep_rcpt-like"/>
</dbReference>
<dbReference type="NCBIfam" id="TIGR04056">
    <property type="entry name" value="OMP_RagA_SusC"/>
    <property type="match status" value="1"/>
</dbReference>
<dbReference type="InterPro" id="IPR008969">
    <property type="entry name" value="CarboxyPept-like_regulatory"/>
</dbReference>
<comment type="similarity">
    <text evidence="7">Belongs to the TonB-dependent receptor family.</text>
</comment>
<dbReference type="SUPFAM" id="SSF56935">
    <property type="entry name" value="Porins"/>
    <property type="match status" value="1"/>
</dbReference>
<dbReference type="InterPro" id="IPR023996">
    <property type="entry name" value="TonB-dep_OMP_SusC/RagA"/>
</dbReference>
<evidence type="ECO:0000256" key="2">
    <source>
        <dbReference type="ARBA" id="ARBA00022448"/>
    </source>
</evidence>
<evidence type="ECO:0000256" key="1">
    <source>
        <dbReference type="ARBA" id="ARBA00004571"/>
    </source>
</evidence>
<dbReference type="OrthoDB" id="714404at2"/>
<evidence type="ECO:0000256" key="3">
    <source>
        <dbReference type="ARBA" id="ARBA00022452"/>
    </source>
</evidence>
<comment type="subcellular location">
    <subcellularLocation>
        <location evidence="1 7">Cell outer membrane</location>
        <topology evidence="1 7">Multi-pass membrane protein</topology>
    </subcellularLocation>
</comment>
<evidence type="ECO:0000256" key="4">
    <source>
        <dbReference type="ARBA" id="ARBA00022692"/>
    </source>
</evidence>
<dbReference type="GO" id="GO:0009279">
    <property type="term" value="C:cell outer membrane"/>
    <property type="evidence" value="ECO:0007669"/>
    <property type="project" value="UniProtKB-SubCell"/>
</dbReference>
<organism evidence="9 10">
    <name type="scientific">Sphingobacterium athyrii</name>
    <dbReference type="NCBI Taxonomy" id="2152717"/>
    <lineage>
        <taxon>Bacteria</taxon>
        <taxon>Pseudomonadati</taxon>
        <taxon>Bacteroidota</taxon>
        <taxon>Sphingobacteriia</taxon>
        <taxon>Sphingobacteriales</taxon>
        <taxon>Sphingobacteriaceae</taxon>
        <taxon>Sphingobacterium</taxon>
    </lineage>
</organism>
<gene>
    <name evidence="9" type="ORF">DCO56_18580</name>
</gene>
<keyword evidence="6 7" id="KW-0998">Cell outer membrane</keyword>
<protein>
    <recommendedName>
        <fullName evidence="8">TonB-dependent receptor plug domain-containing protein</fullName>
    </recommendedName>
</protein>
<evidence type="ECO:0000313" key="10">
    <source>
        <dbReference type="Proteomes" id="UP000250831"/>
    </source>
</evidence>
<dbReference type="Proteomes" id="UP000250831">
    <property type="component" value="Unassembled WGS sequence"/>
</dbReference>
<evidence type="ECO:0000256" key="7">
    <source>
        <dbReference type="PROSITE-ProRule" id="PRU01360"/>
    </source>
</evidence>
<keyword evidence="10" id="KW-1185">Reference proteome</keyword>
<dbReference type="NCBIfam" id="TIGR04057">
    <property type="entry name" value="SusC_RagA_signa"/>
    <property type="match status" value="1"/>
</dbReference>
<dbReference type="InterPro" id="IPR012910">
    <property type="entry name" value="Plug_dom"/>
</dbReference>
<keyword evidence="2 7" id="KW-0813">Transport</keyword>
<evidence type="ECO:0000313" key="9">
    <source>
        <dbReference type="EMBL" id="PUV22929.1"/>
    </source>
</evidence>
<comment type="caution">
    <text evidence="9">The sequence shown here is derived from an EMBL/GenBank/DDBJ whole genome shotgun (WGS) entry which is preliminary data.</text>
</comment>